<keyword evidence="1 3" id="KW-0732">Signal</keyword>
<evidence type="ECO:0000256" key="1">
    <source>
        <dbReference type="ARBA" id="ARBA00022729"/>
    </source>
</evidence>
<proteinExistence type="predicted"/>
<reference evidence="5" key="1">
    <citation type="submission" date="2025-08" db="UniProtKB">
        <authorList>
            <consortium name="RefSeq"/>
        </authorList>
    </citation>
    <scope>IDENTIFICATION</scope>
</reference>
<feature type="signal peptide" evidence="3">
    <location>
        <begin position="1"/>
        <end position="19"/>
    </location>
</feature>
<sequence>MFKERWLFLVCFIVVLANAAPLDKDNEATITLNNYTIDEKGNYRFRFKSSNGIERDETGIKVYEGEPNEHLLVIGQHSYFNEKGEKVSILYSADETGYHILPPGALGTVTSGVPGNVVATLLG</sequence>
<evidence type="ECO:0000256" key="2">
    <source>
        <dbReference type="PROSITE-ProRule" id="PRU00497"/>
    </source>
</evidence>
<dbReference type="Pfam" id="PF00379">
    <property type="entry name" value="Chitin_bind_4"/>
    <property type="match status" value="1"/>
</dbReference>
<gene>
    <name evidence="5" type="primary">LOC128198276</name>
</gene>
<dbReference type="PROSITE" id="PS51155">
    <property type="entry name" value="CHIT_BIND_RR_2"/>
    <property type="match status" value="1"/>
</dbReference>
<evidence type="ECO:0000313" key="5">
    <source>
        <dbReference type="RefSeq" id="XP_052738611.1"/>
    </source>
</evidence>
<dbReference type="RefSeq" id="XP_052738611.1">
    <property type="nucleotide sequence ID" value="XM_052882651.1"/>
</dbReference>
<evidence type="ECO:0000313" key="4">
    <source>
        <dbReference type="Proteomes" id="UP001652582"/>
    </source>
</evidence>
<keyword evidence="4" id="KW-1185">Reference proteome</keyword>
<evidence type="ECO:0000256" key="3">
    <source>
        <dbReference type="SAM" id="SignalP"/>
    </source>
</evidence>
<protein>
    <submittedName>
        <fullName evidence="5">Larval cuticle protein 16/17-like</fullName>
    </submittedName>
</protein>
<feature type="chain" id="PRO_5045391345" evidence="3">
    <location>
        <begin position="20"/>
        <end position="123"/>
    </location>
</feature>
<name>A0ABM3LHT4_BICAN</name>
<dbReference type="GeneID" id="128198276"/>
<accession>A0ABM3LHT4</accession>
<dbReference type="InterPro" id="IPR000618">
    <property type="entry name" value="Insect_cuticle"/>
</dbReference>
<dbReference type="Proteomes" id="UP001652582">
    <property type="component" value="Chromosome 7"/>
</dbReference>
<keyword evidence="2" id="KW-0193">Cuticle</keyword>
<organism evidence="4 5">
    <name type="scientific">Bicyclus anynana</name>
    <name type="common">Squinting bush brown butterfly</name>
    <dbReference type="NCBI Taxonomy" id="110368"/>
    <lineage>
        <taxon>Eukaryota</taxon>
        <taxon>Metazoa</taxon>
        <taxon>Ecdysozoa</taxon>
        <taxon>Arthropoda</taxon>
        <taxon>Hexapoda</taxon>
        <taxon>Insecta</taxon>
        <taxon>Pterygota</taxon>
        <taxon>Neoptera</taxon>
        <taxon>Endopterygota</taxon>
        <taxon>Lepidoptera</taxon>
        <taxon>Glossata</taxon>
        <taxon>Ditrysia</taxon>
        <taxon>Papilionoidea</taxon>
        <taxon>Nymphalidae</taxon>
        <taxon>Satyrinae</taxon>
        <taxon>Satyrini</taxon>
        <taxon>Mycalesina</taxon>
        <taxon>Bicyclus</taxon>
    </lineage>
</organism>